<name>A0A9W8I7F0_9FUNG</name>
<dbReference type="OrthoDB" id="5586015at2759"/>
<evidence type="ECO:0000256" key="1">
    <source>
        <dbReference type="SAM" id="MobiDB-lite"/>
    </source>
</evidence>
<dbReference type="GO" id="GO:0072686">
    <property type="term" value="C:mitotic spindle"/>
    <property type="evidence" value="ECO:0007669"/>
    <property type="project" value="InterPro"/>
</dbReference>
<feature type="region of interest" description="Disordered" evidence="1">
    <location>
        <begin position="78"/>
        <end position="99"/>
    </location>
</feature>
<comment type="caution">
    <text evidence="2">The sequence shown here is derived from an EMBL/GenBank/DDBJ whole genome shotgun (WGS) entry which is preliminary data.</text>
</comment>
<gene>
    <name evidence="2" type="primary">DAM1</name>
    <name evidence="2" type="ORF">IWW36_002271</name>
</gene>
<evidence type="ECO:0000313" key="2">
    <source>
        <dbReference type="EMBL" id="KAJ2849962.1"/>
    </source>
</evidence>
<keyword evidence="3" id="KW-1185">Reference proteome</keyword>
<dbReference type="EMBL" id="JANBUW010000050">
    <property type="protein sequence ID" value="KAJ2849962.1"/>
    <property type="molecule type" value="Genomic_DNA"/>
</dbReference>
<dbReference type="GO" id="GO:0042729">
    <property type="term" value="C:DASH complex"/>
    <property type="evidence" value="ECO:0007669"/>
    <property type="project" value="InterPro"/>
</dbReference>
<sequence length="234" mass="26481">MSTRRLSIYPNSHSFEDNLFELQRNFSALAKNLRELDSINGSLLSFNKNFATFLQGLSLNSERLEFPEAPNADTYALAERPVTPPPPELPPLENEPEAGGNVREEAAHLPKATSAIPRAHVASGKDGAAQQQKKKVVIKMGVRRRKPVFQTRKITDLLASRFKEQPHKNIIEQILKELNLNRDGMYVHEITRDVGNLTRSKCLDYLNALVNTEAVIRVNKKGHLFYLDPEKFPQ</sequence>
<reference evidence="2" key="1">
    <citation type="submission" date="2022-07" db="EMBL/GenBank/DDBJ databases">
        <title>Phylogenomic reconstructions and comparative analyses of Kickxellomycotina fungi.</title>
        <authorList>
            <person name="Reynolds N.K."/>
            <person name="Stajich J.E."/>
            <person name="Barry K."/>
            <person name="Grigoriev I.V."/>
            <person name="Crous P."/>
            <person name="Smith M.E."/>
        </authorList>
    </citation>
    <scope>NUCLEOTIDE SEQUENCE</scope>
    <source>
        <strain evidence="2">NRRL 1566</strain>
    </source>
</reference>
<organism evidence="2 3">
    <name type="scientific">Coemansia brasiliensis</name>
    <dbReference type="NCBI Taxonomy" id="2650707"/>
    <lineage>
        <taxon>Eukaryota</taxon>
        <taxon>Fungi</taxon>
        <taxon>Fungi incertae sedis</taxon>
        <taxon>Zoopagomycota</taxon>
        <taxon>Kickxellomycotina</taxon>
        <taxon>Kickxellomycetes</taxon>
        <taxon>Kickxellales</taxon>
        <taxon>Kickxellaceae</taxon>
        <taxon>Coemansia</taxon>
    </lineage>
</organism>
<accession>A0A9W8I7F0</accession>
<dbReference type="Proteomes" id="UP001139887">
    <property type="component" value="Unassembled WGS sequence"/>
</dbReference>
<evidence type="ECO:0000313" key="3">
    <source>
        <dbReference type="Proteomes" id="UP001139887"/>
    </source>
</evidence>
<dbReference type="InterPro" id="IPR013962">
    <property type="entry name" value="DASH_Dam1"/>
</dbReference>
<dbReference type="GO" id="GO:0008608">
    <property type="term" value="P:attachment of spindle microtubules to kinetochore"/>
    <property type="evidence" value="ECO:0007669"/>
    <property type="project" value="InterPro"/>
</dbReference>
<protein>
    <submittedName>
        <fullName evidence="2">DASH complex subunit dam1</fullName>
    </submittedName>
</protein>
<proteinExistence type="predicted"/>
<dbReference type="Pfam" id="PF08653">
    <property type="entry name" value="DASH_Dam1"/>
    <property type="match status" value="1"/>
</dbReference>
<dbReference type="AlphaFoldDB" id="A0A9W8I7F0"/>